<evidence type="ECO:0000256" key="2">
    <source>
        <dbReference type="ARBA" id="ARBA00022679"/>
    </source>
</evidence>
<dbReference type="PANTHER" id="PTHR12526:SF635">
    <property type="entry name" value="GLYCOSYL TRANSFERASE GROUP 1"/>
    <property type="match status" value="1"/>
</dbReference>
<comment type="caution">
    <text evidence="5">The sequence shown here is derived from an EMBL/GenBank/DDBJ whole genome shotgun (WGS) entry which is preliminary data.</text>
</comment>
<evidence type="ECO:0000259" key="3">
    <source>
        <dbReference type="Pfam" id="PF00534"/>
    </source>
</evidence>
<dbReference type="InterPro" id="IPR001296">
    <property type="entry name" value="Glyco_trans_1"/>
</dbReference>
<dbReference type="PANTHER" id="PTHR12526">
    <property type="entry name" value="GLYCOSYLTRANSFERASE"/>
    <property type="match status" value="1"/>
</dbReference>
<proteinExistence type="predicted"/>
<keyword evidence="6" id="KW-1185">Reference proteome</keyword>
<keyword evidence="2" id="KW-0808">Transferase</keyword>
<dbReference type="Pfam" id="PF00534">
    <property type="entry name" value="Glycos_transf_1"/>
    <property type="match status" value="1"/>
</dbReference>
<accession>A0ABP8R772</accession>
<reference evidence="6" key="1">
    <citation type="journal article" date="2019" name="Int. J. Syst. Evol. Microbiol.">
        <title>The Global Catalogue of Microorganisms (GCM) 10K type strain sequencing project: providing services to taxonomists for standard genome sequencing and annotation.</title>
        <authorList>
            <consortium name="The Broad Institute Genomics Platform"/>
            <consortium name="The Broad Institute Genome Sequencing Center for Infectious Disease"/>
            <person name="Wu L."/>
            <person name="Ma J."/>
        </authorList>
    </citation>
    <scope>NUCLEOTIDE SEQUENCE [LARGE SCALE GENOMIC DNA]</scope>
    <source>
        <strain evidence="6">JCM 17933</strain>
    </source>
</reference>
<feature type="domain" description="Glycosyltransferase subfamily 4-like N-terminal" evidence="4">
    <location>
        <begin position="22"/>
        <end position="196"/>
    </location>
</feature>
<dbReference type="Gene3D" id="3.40.50.2000">
    <property type="entry name" value="Glycogen Phosphorylase B"/>
    <property type="match status" value="2"/>
</dbReference>
<sequence length="403" mass="43403">MRISLVSEHASPLAVLGEADAGGQNVHVAALAEHLCRRGHEVTVHTRRDDPDLPDRVGTDAGYTVEHVPAGPPEPVPKDLLLPHMREFGHELGRRWRARPPDVAHAHFWMSGLASLAASEGAVPVALTYHALGTVKRRHLGEDDPSPADRLDVERRIGQDADHIIATCSDEVFELAKMGVTHRRTTVVPCGVDLARLRPDGPADDRVPRRERHRLIYVGRLVERKGVETAIRALVDLTDAELVVAGGPAASELDGDREACRLRKVAAEVGVADRLVMLGGVPPADVPALLRSADVAVFTPWYEPFGIAPVEAMACGVPVVASAVGGIVDTVAGGVTGEHVPPRRPDVLAGTLRALLDDPARLAEYGRAGAERARARYSWEHVAARTEAVYDRLARRRPMAASQ</sequence>
<dbReference type="Proteomes" id="UP001500503">
    <property type="component" value="Unassembled WGS sequence"/>
</dbReference>
<keyword evidence="1" id="KW-0328">Glycosyltransferase</keyword>
<dbReference type="Pfam" id="PF13439">
    <property type="entry name" value="Glyco_transf_4"/>
    <property type="match status" value="1"/>
</dbReference>
<feature type="domain" description="Glycosyl transferase family 1" evidence="3">
    <location>
        <begin position="211"/>
        <end position="370"/>
    </location>
</feature>
<dbReference type="InterPro" id="IPR028098">
    <property type="entry name" value="Glyco_trans_4-like_N"/>
</dbReference>
<organism evidence="5 6">
    <name type="scientific">Actinoallomurus oryzae</name>
    <dbReference type="NCBI Taxonomy" id="502180"/>
    <lineage>
        <taxon>Bacteria</taxon>
        <taxon>Bacillati</taxon>
        <taxon>Actinomycetota</taxon>
        <taxon>Actinomycetes</taxon>
        <taxon>Streptosporangiales</taxon>
        <taxon>Thermomonosporaceae</taxon>
        <taxon>Actinoallomurus</taxon>
    </lineage>
</organism>
<dbReference type="SUPFAM" id="SSF53756">
    <property type="entry name" value="UDP-Glycosyltransferase/glycogen phosphorylase"/>
    <property type="match status" value="1"/>
</dbReference>
<dbReference type="EMBL" id="BAABHF010000065">
    <property type="protein sequence ID" value="GAA4519982.1"/>
    <property type="molecule type" value="Genomic_DNA"/>
</dbReference>
<evidence type="ECO:0000313" key="6">
    <source>
        <dbReference type="Proteomes" id="UP001500503"/>
    </source>
</evidence>
<evidence type="ECO:0000313" key="5">
    <source>
        <dbReference type="EMBL" id="GAA4519982.1"/>
    </source>
</evidence>
<protein>
    <submittedName>
        <fullName evidence="5">Glycosyltransferase family 1 protein</fullName>
    </submittedName>
</protein>
<dbReference type="RefSeq" id="WP_345475350.1">
    <property type="nucleotide sequence ID" value="NZ_BAABHF010000065.1"/>
</dbReference>
<name>A0ABP8R772_9ACTN</name>
<evidence type="ECO:0000259" key="4">
    <source>
        <dbReference type="Pfam" id="PF13439"/>
    </source>
</evidence>
<evidence type="ECO:0000256" key="1">
    <source>
        <dbReference type="ARBA" id="ARBA00022676"/>
    </source>
</evidence>
<gene>
    <name evidence="5" type="ORF">GCM10023191_096220</name>
</gene>